<sequence length="150" mass="16446">MNGEEERDRLLQALGEARVAMENSLLPGTMRPLLDTDMTFAQLKVLTMLATTPGGLTVRGLADSFGVSMASMSTMIDRLVAQGAAQRDVDSSDSRVRRIHVTPLGRDALHRIVSARPEFDDQTLQYLSLDDLRALTQGMQAVARVFAARE</sequence>
<evidence type="ECO:0000313" key="2">
    <source>
        <dbReference type="EMBL" id="GAA3634028.1"/>
    </source>
</evidence>
<dbReference type="Gene3D" id="1.10.10.10">
    <property type="entry name" value="Winged helix-like DNA-binding domain superfamily/Winged helix DNA-binding domain"/>
    <property type="match status" value="1"/>
</dbReference>
<dbReference type="Proteomes" id="UP001501074">
    <property type="component" value="Unassembled WGS sequence"/>
</dbReference>
<reference evidence="3" key="1">
    <citation type="journal article" date="2019" name="Int. J. Syst. Evol. Microbiol.">
        <title>The Global Catalogue of Microorganisms (GCM) 10K type strain sequencing project: providing services to taxonomists for standard genome sequencing and annotation.</title>
        <authorList>
            <consortium name="The Broad Institute Genomics Platform"/>
            <consortium name="The Broad Institute Genome Sequencing Center for Infectious Disease"/>
            <person name="Wu L."/>
            <person name="Ma J."/>
        </authorList>
    </citation>
    <scope>NUCLEOTIDE SEQUENCE [LARGE SCALE GENOMIC DNA]</scope>
    <source>
        <strain evidence="3">JCM 16902</strain>
    </source>
</reference>
<evidence type="ECO:0000313" key="3">
    <source>
        <dbReference type="Proteomes" id="UP001501074"/>
    </source>
</evidence>
<accession>A0ABP7AJY9</accession>
<dbReference type="SMART" id="SM00347">
    <property type="entry name" value="HTH_MARR"/>
    <property type="match status" value="1"/>
</dbReference>
<dbReference type="EMBL" id="BAAAZO010000012">
    <property type="protein sequence ID" value="GAA3634028.1"/>
    <property type="molecule type" value="Genomic_DNA"/>
</dbReference>
<protein>
    <recommendedName>
        <fullName evidence="1">HTH marR-type domain-containing protein</fullName>
    </recommendedName>
</protein>
<dbReference type="PANTHER" id="PTHR33164:SF43">
    <property type="entry name" value="HTH-TYPE TRANSCRIPTIONAL REPRESSOR YETL"/>
    <property type="match status" value="1"/>
</dbReference>
<dbReference type="PANTHER" id="PTHR33164">
    <property type="entry name" value="TRANSCRIPTIONAL REGULATOR, MARR FAMILY"/>
    <property type="match status" value="1"/>
</dbReference>
<feature type="domain" description="HTH marR-type" evidence="1">
    <location>
        <begin position="7"/>
        <end position="144"/>
    </location>
</feature>
<comment type="caution">
    <text evidence="2">The sequence shown here is derived from an EMBL/GenBank/DDBJ whole genome shotgun (WGS) entry which is preliminary data.</text>
</comment>
<dbReference type="SUPFAM" id="SSF46785">
    <property type="entry name" value="Winged helix' DNA-binding domain"/>
    <property type="match status" value="1"/>
</dbReference>
<organism evidence="2 3">
    <name type="scientific">Kineosporia mesophila</name>
    <dbReference type="NCBI Taxonomy" id="566012"/>
    <lineage>
        <taxon>Bacteria</taxon>
        <taxon>Bacillati</taxon>
        <taxon>Actinomycetota</taxon>
        <taxon>Actinomycetes</taxon>
        <taxon>Kineosporiales</taxon>
        <taxon>Kineosporiaceae</taxon>
        <taxon>Kineosporia</taxon>
    </lineage>
</organism>
<keyword evidence="3" id="KW-1185">Reference proteome</keyword>
<gene>
    <name evidence="2" type="ORF">GCM10022223_60430</name>
</gene>
<dbReference type="InterPro" id="IPR000835">
    <property type="entry name" value="HTH_MarR-typ"/>
</dbReference>
<evidence type="ECO:0000259" key="1">
    <source>
        <dbReference type="PROSITE" id="PS50995"/>
    </source>
</evidence>
<dbReference type="Pfam" id="PF12802">
    <property type="entry name" value="MarR_2"/>
    <property type="match status" value="1"/>
</dbReference>
<dbReference type="PROSITE" id="PS50995">
    <property type="entry name" value="HTH_MARR_2"/>
    <property type="match status" value="1"/>
</dbReference>
<name>A0ABP7AJY9_9ACTN</name>
<proteinExistence type="predicted"/>
<dbReference type="InterPro" id="IPR039422">
    <property type="entry name" value="MarR/SlyA-like"/>
</dbReference>
<dbReference type="RefSeq" id="WP_231485718.1">
    <property type="nucleotide sequence ID" value="NZ_BAAAZO010000012.1"/>
</dbReference>
<dbReference type="InterPro" id="IPR036388">
    <property type="entry name" value="WH-like_DNA-bd_sf"/>
</dbReference>
<dbReference type="InterPro" id="IPR036390">
    <property type="entry name" value="WH_DNA-bd_sf"/>
</dbReference>